<dbReference type="FunFam" id="3.30.230.130:FF:000007">
    <property type="entry name" value="Cullin-3A like"/>
    <property type="match status" value="1"/>
</dbReference>
<evidence type="ECO:0000256" key="2">
    <source>
        <dbReference type="ARBA" id="ARBA00022499"/>
    </source>
</evidence>
<dbReference type="InterPro" id="IPR019559">
    <property type="entry name" value="Cullin_neddylation_domain"/>
</dbReference>
<dbReference type="Gene3D" id="3.30.230.130">
    <property type="entry name" value="Cullin, Chain C, Domain 2"/>
    <property type="match status" value="1"/>
</dbReference>
<dbReference type="InterPro" id="IPR001373">
    <property type="entry name" value="Cullin_N"/>
</dbReference>
<dbReference type="GO" id="GO:0006511">
    <property type="term" value="P:ubiquitin-dependent protein catabolic process"/>
    <property type="evidence" value="ECO:0007669"/>
    <property type="project" value="InterPro"/>
</dbReference>
<dbReference type="InterPro" id="IPR036390">
    <property type="entry name" value="WH_DNA-bd_sf"/>
</dbReference>
<dbReference type="FunFam" id="1.20.1310.10:FF:000002">
    <property type="entry name" value="cullin-3 isoform X1"/>
    <property type="match status" value="1"/>
</dbReference>
<comment type="similarity">
    <text evidence="1 4 5">Belongs to the cullin family.</text>
</comment>
<dbReference type="InterPro" id="IPR045093">
    <property type="entry name" value="Cullin"/>
</dbReference>
<dbReference type="InterPro" id="IPR036388">
    <property type="entry name" value="WH-like_DNA-bd_sf"/>
</dbReference>
<dbReference type="InterPro" id="IPR059120">
    <property type="entry name" value="Cullin-like_AB"/>
</dbReference>
<dbReference type="FunFam" id="1.20.1310.10:FF:000006">
    <property type="entry name" value="Cullin 3"/>
    <property type="match status" value="1"/>
</dbReference>
<dbReference type="Gene3D" id="1.10.10.10">
    <property type="entry name" value="Winged helix-like DNA-binding domain superfamily/Winged helix DNA-binding domain"/>
    <property type="match status" value="1"/>
</dbReference>
<evidence type="ECO:0000256" key="5">
    <source>
        <dbReference type="RuleBase" id="RU003829"/>
    </source>
</evidence>
<protein>
    <submittedName>
        <fullName evidence="7">Cullin-4A</fullName>
    </submittedName>
</protein>
<evidence type="ECO:0000259" key="6">
    <source>
        <dbReference type="PROSITE" id="PS50069"/>
    </source>
</evidence>
<dbReference type="InterPro" id="IPR016158">
    <property type="entry name" value="Cullin_homology"/>
</dbReference>
<dbReference type="Pfam" id="PF10557">
    <property type="entry name" value="Cullin_Nedd8"/>
    <property type="match status" value="1"/>
</dbReference>
<name>A0A151TFR8_CAJCA</name>
<proteinExistence type="inferred from homology"/>
<dbReference type="Pfam" id="PF26557">
    <property type="entry name" value="Cullin_AB"/>
    <property type="match status" value="1"/>
</dbReference>
<evidence type="ECO:0000313" key="7">
    <source>
        <dbReference type="EMBL" id="KYP65890.1"/>
    </source>
</evidence>
<dbReference type="SMART" id="SM00182">
    <property type="entry name" value="CULLIN"/>
    <property type="match status" value="1"/>
</dbReference>
<feature type="domain" description="Cullin family profile" evidence="6">
    <location>
        <begin position="298"/>
        <end position="536"/>
    </location>
</feature>
<evidence type="ECO:0000256" key="3">
    <source>
        <dbReference type="ARBA" id="ARBA00022843"/>
    </source>
</evidence>
<dbReference type="Pfam" id="PF00888">
    <property type="entry name" value="Cullin"/>
    <property type="match status" value="2"/>
</dbReference>
<dbReference type="EMBL" id="CM003608">
    <property type="protein sequence ID" value="KYP65890.1"/>
    <property type="molecule type" value="Genomic_DNA"/>
</dbReference>
<dbReference type="Proteomes" id="UP000075243">
    <property type="component" value="Chromosome 6"/>
</dbReference>
<evidence type="ECO:0000256" key="4">
    <source>
        <dbReference type="PROSITE-ProRule" id="PRU00330"/>
    </source>
</evidence>
<keyword evidence="2" id="KW-1017">Isopeptide bond</keyword>
<gene>
    <name evidence="7" type="ORF">KK1_012166</name>
</gene>
<dbReference type="InterPro" id="IPR016159">
    <property type="entry name" value="Cullin_repeat-like_dom_sf"/>
</dbReference>
<dbReference type="STRING" id="3821.A0A151TFR8"/>
<dbReference type="SUPFAM" id="SSF74788">
    <property type="entry name" value="Cullin repeat-like"/>
    <property type="match status" value="1"/>
</dbReference>
<sequence length="667" mass="78023">MSDQKKNFRLEEFKHREGIDPDKTWTMLEHAIHEIYNQNISGLSYEVLYRNAYNMVLHKFGDKLYSGLVETMTARLKEIARSLEATQGGSFLEEMNKKWNDHNKALKMIREIMMYMDRIYIPHAGKTPVDQLGLNLWRENVIYSNQISTRLLNALLELVYGERTGEVINRGLFRNITKMLMDLGPSVYGQEFETQFLLVSAEFYQAESQKLIECCACGDFLKIAESRMKQEIDRVSYYLDPMTEKKITNVVEKVMIENNLLILIHMDSGLVSMLCNDKYEDLGRMYKLFRRVANGLFKIYEVMTSHIKESGKQLVMDRDRLKDPVEFGVSEDDIEITLDKVMMLFRYLQEKDEFESYYKRHLAKRLLYGKTVSDDVERSFIVKLRTECGYQFTSKLEGMFTDMKTSRDTMQGFYTSHPKLRDGPTLTVQVLTAEVWPTQSIVTCNLPAEMSELCEKFQSYYLGMHMGRKLSWQTDMGTADLKATFGKGQKHQLNVSTYQMCVLMLFNNADRLSYKEIEQATKIPSSNLKSCLQSLALVKKRNVLRKEPMSKDVGEDDAFFVNDKFRSKLYKVKIGTVVAQKESEPEKLETRKRVEEDRKPLIEATIVRIMKSRKLLDHNNLVAEVTKQLQSRFLPNPTAVKKHIESLIEREFLERDARDRKMYRYLY</sequence>
<dbReference type="FunFam" id="1.10.10.10:FF:000183">
    <property type="entry name" value="Cullin 3"/>
    <property type="match status" value="1"/>
</dbReference>
<reference evidence="7 8" key="1">
    <citation type="journal article" date="2012" name="Nat. Biotechnol.">
        <title>Draft genome sequence of pigeonpea (Cajanus cajan), an orphan legume crop of resource-poor farmers.</title>
        <authorList>
            <person name="Varshney R.K."/>
            <person name="Chen W."/>
            <person name="Li Y."/>
            <person name="Bharti A.K."/>
            <person name="Saxena R.K."/>
            <person name="Schlueter J.A."/>
            <person name="Donoghue M.T."/>
            <person name="Azam S."/>
            <person name="Fan G."/>
            <person name="Whaley A.M."/>
            <person name="Farmer A.D."/>
            <person name="Sheridan J."/>
            <person name="Iwata A."/>
            <person name="Tuteja R."/>
            <person name="Penmetsa R.V."/>
            <person name="Wu W."/>
            <person name="Upadhyaya H.D."/>
            <person name="Yang S.P."/>
            <person name="Shah T."/>
            <person name="Saxena K.B."/>
            <person name="Michael T."/>
            <person name="McCombie W.R."/>
            <person name="Yang B."/>
            <person name="Zhang G."/>
            <person name="Yang H."/>
            <person name="Wang J."/>
            <person name="Spillane C."/>
            <person name="Cook D.R."/>
            <person name="May G.D."/>
            <person name="Xu X."/>
            <person name="Jackson S.A."/>
        </authorList>
    </citation>
    <scope>NUCLEOTIDE SEQUENCE [LARGE SCALE GENOMIC DNA]</scope>
    <source>
        <strain evidence="8">cv. Asha</strain>
    </source>
</reference>
<organism evidence="7 8">
    <name type="scientific">Cajanus cajan</name>
    <name type="common">Pigeon pea</name>
    <name type="synonym">Cajanus indicus</name>
    <dbReference type="NCBI Taxonomy" id="3821"/>
    <lineage>
        <taxon>Eukaryota</taxon>
        <taxon>Viridiplantae</taxon>
        <taxon>Streptophyta</taxon>
        <taxon>Embryophyta</taxon>
        <taxon>Tracheophyta</taxon>
        <taxon>Spermatophyta</taxon>
        <taxon>Magnoliopsida</taxon>
        <taxon>eudicotyledons</taxon>
        <taxon>Gunneridae</taxon>
        <taxon>Pentapetalae</taxon>
        <taxon>rosids</taxon>
        <taxon>fabids</taxon>
        <taxon>Fabales</taxon>
        <taxon>Fabaceae</taxon>
        <taxon>Papilionoideae</taxon>
        <taxon>50 kb inversion clade</taxon>
        <taxon>NPAAA clade</taxon>
        <taxon>indigoferoid/millettioid clade</taxon>
        <taxon>Phaseoleae</taxon>
        <taxon>Cajanus</taxon>
    </lineage>
</organism>
<dbReference type="AlphaFoldDB" id="A0A151TFR8"/>
<dbReference type="SUPFAM" id="SSF46785">
    <property type="entry name" value="Winged helix' DNA-binding domain"/>
    <property type="match status" value="1"/>
</dbReference>
<dbReference type="Gene3D" id="6.10.280.240">
    <property type="match status" value="1"/>
</dbReference>
<dbReference type="InterPro" id="IPR036317">
    <property type="entry name" value="Cullin_homology_sf"/>
</dbReference>
<dbReference type="PANTHER" id="PTHR11932">
    <property type="entry name" value="CULLIN"/>
    <property type="match status" value="1"/>
</dbReference>
<evidence type="ECO:0000313" key="8">
    <source>
        <dbReference type="Proteomes" id="UP000075243"/>
    </source>
</evidence>
<dbReference type="SMART" id="SM00884">
    <property type="entry name" value="Cullin_Nedd8"/>
    <property type="match status" value="1"/>
</dbReference>
<dbReference type="FunFam" id="1.20.1310.10:FF:000001">
    <property type="entry name" value="Cullin 3"/>
    <property type="match status" value="1"/>
</dbReference>
<keyword evidence="8" id="KW-1185">Reference proteome</keyword>
<keyword evidence="3" id="KW-0832">Ubl conjugation</keyword>
<dbReference type="GO" id="GO:0031625">
    <property type="term" value="F:ubiquitin protein ligase binding"/>
    <property type="evidence" value="ECO:0007669"/>
    <property type="project" value="InterPro"/>
</dbReference>
<dbReference type="SUPFAM" id="SSF75632">
    <property type="entry name" value="Cullin homology domain"/>
    <property type="match status" value="1"/>
</dbReference>
<accession>A0A151TFR8</accession>
<dbReference type="Gramene" id="C.cajan_11803.t">
    <property type="protein sequence ID" value="C.cajan_11803.t"/>
    <property type="gene ID" value="C.cajan_11803"/>
</dbReference>
<dbReference type="Gene3D" id="1.20.1310.10">
    <property type="entry name" value="Cullin Repeats"/>
    <property type="match status" value="3"/>
</dbReference>
<evidence type="ECO:0000256" key="1">
    <source>
        <dbReference type="ARBA" id="ARBA00006019"/>
    </source>
</evidence>
<dbReference type="PROSITE" id="PS50069">
    <property type="entry name" value="CULLIN_2"/>
    <property type="match status" value="1"/>
</dbReference>